<sequence length="353" mass="39005">MKKLLLLSLLSLASHALLQAQIEKGALTLRGAAGLEYLSAAEEEYSGLTYELGTRIGWMLTDHWLLGTSLGVVGIGGSGAVYFAAPEVRYYFNPGSEKNNYYGGFRYSFNSEGGDYSTYEFQLGLNRFINEQVAFDANLVYSVQPEEEHTLLLSIGLQPFINKADRAEWKSAASAFNKGDLLINPSFGSGSYRGGSFLEMMFNPDLGLFLSEQTLIGVNLNASFLTVTGSLREFNPATITELSIAPYLRHYLSKEQNHWRWYGQVGFLFAGSNFESSVSERNSSVALVSGRLGTNWFLTPNLAFDIGLDLSHHLWANMEGTSDRSGPFDEQMPDRGFQVGASIGVQYFLQRGN</sequence>
<evidence type="ECO:0000313" key="3">
    <source>
        <dbReference type="Proteomes" id="UP000029736"/>
    </source>
</evidence>
<feature type="chain" id="PRO_5001947613" description="Outer membrane protein beta-barrel domain-containing protein" evidence="1">
    <location>
        <begin position="21"/>
        <end position="353"/>
    </location>
</feature>
<dbReference type="RefSeq" id="WP_044225816.1">
    <property type="nucleotide sequence ID" value="NZ_JBKAGJ010000013.1"/>
</dbReference>
<proteinExistence type="predicted"/>
<reference evidence="2 3" key="1">
    <citation type="journal article" date="2014" name="Int. J. Syst. Evol. Microbiol.">
        <title>Phaeodactylibacter xiamenensis gen. nov., sp. nov., a member of the family Saprospiraceae isolated from the marine alga Phaeodactylum tricornutum.</title>
        <authorList>
            <person name="Chen Z.Jr."/>
            <person name="Lei X."/>
            <person name="Lai Q."/>
            <person name="Li Y."/>
            <person name="Zhang B."/>
            <person name="Zhang J."/>
            <person name="Zhang H."/>
            <person name="Yang L."/>
            <person name="Zheng W."/>
            <person name="Tian Y."/>
            <person name="Yu Z."/>
            <person name="Xu H.Jr."/>
            <person name="Zheng T."/>
        </authorList>
    </citation>
    <scope>NUCLEOTIDE SEQUENCE [LARGE SCALE GENOMIC DNA]</scope>
    <source>
        <strain evidence="2 3">KD52</strain>
    </source>
</reference>
<dbReference type="SUPFAM" id="SSF56925">
    <property type="entry name" value="OMPA-like"/>
    <property type="match status" value="1"/>
</dbReference>
<keyword evidence="3" id="KW-1185">Reference proteome</keyword>
<dbReference type="STRING" id="1524460.IX84_22885"/>
<keyword evidence="1" id="KW-0732">Signal</keyword>
<gene>
    <name evidence="2" type="ORF">IX84_22885</name>
</gene>
<name>A0A098S4Y5_9BACT</name>
<evidence type="ECO:0000256" key="1">
    <source>
        <dbReference type="SAM" id="SignalP"/>
    </source>
</evidence>
<accession>A0A098S4Y5</accession>
<dbReference type="AlphaFoldDB" id="A0A098S4Y5"/>
<dbReference type="OrthoDB" id="945117at2"/>
<evidence type="ECO:0000313" key="2">
    <source>
        <dbReference type="EMBL" id="KGE86262.1"/>
    </source>
</evidence>
<feature type="signal peptide" evidence="1">
    <location>
        <begin position="1"/>
        <end position="20"/>
    </location>
</feature>
<comment type="caution">
    <text evidence="2">The sequence shown here is derived from an EMBL/GenBank/DDBJ whole genome shotgun (WGS) entry which is preliminary data.</text>
</comment>
<dbReference type="InterPro" id="IPR011250">
    <property type="entry name" value="OMP/PagP_B-barrel"/>
</dbReference>
<dbReference type="EMBL" id="JPOS01000081">
    <property type="protein sequence ID" value="KGE86262.1"/>
    <property type="molecule type" value="Genomic_DNA"/>
</dbReference>
<dbReference type="Proteomes" id="UP000029736">
    <property type="component" value="Unassembled WGS sequence"/>
</dbReference>
<evidence type="ECO:0008006" key="4">
    <source>
        <dbReference type="Google" id="ProtNLM"/>
    </source>
</evidence>
<protein>
    <recommendedName>
        <fullName evidence="4">Outer membrane protein beta-barrel domain-containing protein</fullName>
    </recommendedName>
</protein>
<organism evidence="2 3">
    <name type="scientific">Phaeodactylibacter xiamenensis</name>
    <dbReference type="NCBI Taxonomy" id="1524460"/>
    <lineage>
        <taxon>Bacteria</taxon>
        <taxon>Pseudomonadati</taxon>
        <taxon>Bacteroidota</taxon>
        <taxon>Saprospiria</taxon>
        <taxon>Saprospirales</taxon>
        <taxon>Haliscomenobacteraceae</taxon>
        <taxon>Phaeodactylibacter</taxon>
    </lineage>
</organism>